<reference evidence="2" key="1">
    <citation type="submission" date="2010-04" db="EMBL/GenBank/DDBJ databases">
        <title>Complete genome sequence of Nitrosococcus halophilus Nc4, a salt-adapted, aerobic obligate ammonia-oxidizing sulfur purple bacterium.</title>
        <authorList>
            <consortium name="US DOE Joint Genome Institute"/>
            <person name="Campbell M.A."/>
            <person name="Malfatti S.A."/>
            <person name="Chain P.S.G."/>
            <person name="Heidelberg J.F."/>
            <person name="Ward B.B."/>
            <person name="Klotz M.G."/>
        </authorList>
    </citation>
    <scope>NUCLEOTIDE SEQUENCE [LARGE SCALE GENOMIC DNA]</scope>
    <source>
        <strain evidence="2">Nc4</strain>
    </source>
</reference>
<evidence type="ECO:0000313" key="1">
    <source>
        <dbReference type="EMBL" id="ADE15115.1"/>
    </source>
</evidence>
<accession>D5C4D1</accession>
<dbReference type="KEGG" id="nhl:Nhal_2008"/>
<dbReference type="EMBL" id="CP001798">
    <property type="protein sequence ID" value="ADE15115.1"/>
    <property type="molecule type" value="Genomic_DNA"/>
</dbReference>
<protein>
    <submittedName>
        <fullName evidence="1">Uncharacterized protein</fullName>
    </submittedName>
</protein>
<organism evidence="1 2">
    <name type="scientific">Nitrosococcus halophilus (strain Nc4)</name>
    <dbReference type="NCBI Taxonomy" id="472759"/>
    <lineage>
        <taxon>Bacteria</taxon>
        <taxon>Pseudomonadati</taxon>
        <taxon>Pseudomonadota</taxon>
        <taxon>Gammaproteobacteria</taxon>
        <taxon>Chromatiales</taxon>
        <taxon>Chromatiaceae</taxon>
        <taxon>Nitrosococcus</taxon>
    </lineage>
</organism>
<proteinExistence type="predicted"/>
<gene>
    <name evidence="1" type="ordered locus">Nhal_2008</name>
</gene>
<dbReference type="STRING" id="472759.Nhal_2008"/>
<dbReference type="OrthoDB" id="6023180at2"/>
<dbReference type="RefSeq" id="WP_013032981.1">
    <property type="nucleotide sequence ID" value="NC_013960.1"/>
</dbReference>
<dbReference type="Proteomes" id="UP000001844">
    <property type="component" value="Chromosome"/>
</dbReference>
<keyword evidence="2" id="KW-1185">Reference proteome</keyword>
<dbReference type="AlphaFoldDB" id="D5C4D1"/>
<evidence type="ECO:0000313" key="2">
    <source>
        <dbReference type="Proteomes" id="UP000001844"/>
    </source>
</evidence>
<dbReference type="eggNOG" id="ENOG5033EBB">
    <property type="taxonomic scope" value="Bacteria"/>
</dbReference>
<dbReference type="HOGENOM" id="CLU_1420142_0_0_6"/>
<name>D5C4D1_NITHN</name>
<sequence length="191" mass="22065">MAYLAVTLAFFIFFIMGCGTTSPIAGPDRTQVGEIYTVDPQIKWSRFYRRNIEIWTVDGPSLEAIYFVKGIDPDETLVATNEEEKWPKFDPDMTANEIMELIIDSLARTGYTQLQPHHLRPEIFGSLKGFRFDFDFLYQDGLEGQGLVTGTIIENKLYLILYIGTRQHYFSKYLDEVNKIIKSIRLSLEKN</sequence>